<dbReference type="Proteomes" id="UP000242180">
    <property type="component" value="Unassembled WGS sequence"/>
</dbReference>
<dbReference type="GO" id="GO:0004099">
    <property type="term" value="F:chitin deacetylase activity"/>
    <property type="evidence" value="ECO:0007669"/>
    <property type="project" value="TreeGrafter"/>
</dbReference>
<evidence type="ECO:0000259" key="2">
    <source>
        <dbReference type="PROSITE" id="PS51677"/>
    </source>
</evidence>
<feature type="signal peptide" evidence="1">
    <location>
        <begin position="1"/>
        <end position="19"/>
    </location>
</feature>
<keyword evidence="4" id="KW-1185">Reference proteome</keyword>
<dbReference type="Pfam" id="PF01522">
    <property type="entry name" value="Polysacc_deac_1"/>
    <property type="match status" value="1"/>
</dbReference>
<dbReference type="Gene3D" id="3.20.20.370">
    <property type="entry name" value="Glycoside hydrolase/deacetylase"/>
    <property type="match status" value="1"/>
</dbReference>
<dbReference type="InterPro" id="IPR050248">
    <property type="entry name" value="Polysacc_deacetylase_ArnD"/>
</dbReference>
<comment type="caution">
    <text evidence="3">The sequence shown here is derived from an EMBL/GenBank/DDBJ whole genome shotgun (WGS) entry which is preliminary data.</text>
</comment>
<keyword evidence="1" id="KW-0732">Signal</keyword>
<dbReference type="PANTHER" id="PTHR10587">
    <property type="entry name" value="GLYCOSYL TRANSFERASE-RELATED"/>
    <property type="match status" value="1"/>
</dbReference>
<dbReference type="GO" id="GO:0005975">
    <property type="term" value="P:carbohydrate metabolic process"/>
    <property type="evidence" value="ECO:0007669"/>
    <property type="project" value="InterPro"/>
</dbReference>
<gene>
    <name evidence="3" type="ORF">BCR43DRAFT_524348</name>
</gene>
<reference evidence="3 4" key="1">
    <citation type="submission" date="2016-07" db="EMBL/GenBank/DDBJ databases">
        <title>Pervasive Adenine N6-methylation of Active Genes in Fungi.</title>
        <authorList>
            <consortium name="DOE Joint Genome Institute"/>
            <person name="Mondo S.J."/>
            <person name="Dannebaum R.O."/>
            <person name="Kuo R.C."/>
            <person name="Labutti K."/>
            <person name="Haridas S."/>
            <person name="Kuo A."/>
            <person name="Salamov A."/>
            <person name="Ahrendt S.R."/>
            <person name="Lipzen A."/>
            <person name="Sullivan W."/>
            <person name="Andreopoulos W.B."/>
            <person name="Clum A."/>
            <person name="Lindquist E."/>
            <person name="Daum C."/>
            <person name="Ramamoorthy G.K."/>
            <person name="Gryganskyi A."/>
            <person name="Culley D."/>
            <person name="Magnuson J.K."/>
            <person name="James T.Y."/>
            <person name="O'Malley M.A."/>
            <person name="Stajich J.E."/>
            <person name="Spatafora J.W."/>
            <person name="Visel A."/>
            <person name="Grigoriev I.V."/>
        </authorList>
    </citation>
    <scope>NUCLEOTIDE SEQUENCE [LARGE SCALE GENOMIC DNA]</scope>
    <source>
        <strain evidence="3 4">NRRL 2496</strain>
    </source>
</reference>
<dbReference type="PROSITE" id="PS51677">
    <property type="entry name" value="NODB"/>
    <property type="match status" value="1"/>
</dbReference>
<dbReference type="InterPro" id="IPR002509">
    <property type="entry name" value="NODB_dom"/>
</dbReference>
<dbReference type="GO" id="GO:0009272">
    <property type="term" value="P:fungal-type cell wall biogenesis"/>
    <property type="evidence" value="ECO:0007669"/>
    <property type="project" value="UniProtKB-ARBA"/>
</dbReference>
<dbReference type="InterPro" id="IPR011330">
    <property type="entry name" value="Glyco_hydro/deAcase_b/a-brl"/>
</dbReference>
<protein>
    <submittedName>
        <fullName evidence="3">Chitin deacetylase 1</fullName>
    </submittedName>
</protein>
<dbReference type="SUPFAM" id="SSF88713">
    <property type="entry name" value="Glycoside hydrolase/deacetylase"/>
    <property type="match status" value="1"/>
</dbReference>
<organism evidence="3 4">
    <name type="scientific">Syncephalastrum racemosum</name>
    <name type="common">Filamentous fungus</name>
    <dbReference type="NCBI Taxonomy" id="13706"/>
    <lineage>
        <taxon>Eukaryota</taxon>
        <taxon>Fungi</taxon>
        <taxon>Fungi incertae sedis</taxon>
        <taxon>Mucoromycota</taxon>
        <taxon>Mucoromycotina</taxon>
        <taxon>Mucoromycetes</taxon>
        <taxon>Mucorales</taxon>
        <taxon>Syncephalastraceae</taxon>
        <taxon>Syncephalastrum</taxon>
    </lineage>
</organism>
<proteinExistence type="predicted"/>
<evidence type="ECO:0000256" key="1">
    <source>
        <dbReference type="SAM" id="SignalP"/>
    </source>
</evidence>
<dbReference type="OrthoDB" id="407355at2759"/>
<name>A0A1X2HBP7_SYNRA</name>
<accession>A0A1X2HBP7</accession>
<feature type="domain" description="NodB homology" evidence="2">
    <location>
        <begin position="148"/>
        <end position="343"/>
    </location>
</feature>
<dbReference type="PANTHER" id="PTHR10587:SF98">
    <property type="entry name" value="CHITIN DEACETYLASE"/>
    <property type="match status" value="1"/>
</dbReference>
<dbReference type="GO" id="GO:0016020">
    <property type="term" value="C:membrane"/>
    <property type="evidence" value="ECO:0007669"/>
    <property type="project" value="TreeGrafter"/>
</dbReference>
<dbReference type="STRING" id="13706.A0A1X2HBP7"/>
<dbReference type="AlphaFoldDB" id="A0A1X2HBP7"/>
<sequence>MTWKAAVLLSAAGALLASADVKTNYTSTTDPTKIKIPDIPQTTSYDLTAECTWYDSPYTFNKAEWPTSWEIATGNGMNTSKEFMDLYNSIDWTKAPNIQVRQKGPDGALNMQGYDTQNDPDCWWSASQCMTPKAQGVNADISHCPEPETLGYTFDDGPNCSHNAFYDFLQQNNQKASLFYIGSNVMAWPYGALRGVKDGHHISGHTWSHQLMTTLTNQEVLAELYYTTKAIKFVTGLTPLYWRPAQGDLDDRVRWIATQLNLTAILWNIDTDDWAANSMPGVTTETVNQNYEDFVKMGENGTFANDGALVLAHEINNMTMDFAMQHYSEFKKAYKNILDVATCMNITNPYVEKSITFPTFDQAVNGNASAATGSGVSPAASGSSGDSSDGVVTKINTPLFVAALFAVFFFA</sequence>
<dbReference type="OMA" id="WIATQIN"/>
<dbReference type="EMBL" id="MCGN01000005">
    <property type="protein sequence ID" value="ORY96214.1"/>
    <property type="molecule type" value="Genomic_DNA"/>
</dbReference>
<dbReference type="InParanoid" id="A0A1X2HBP7"/>
<evidence type="ECO:0000313" key="3">
    <source>
        <dbReference type="EMBL" id="ORY96214.1"/>
    </source>
</evidence>
<evidence type="ECO:0000313" key="4">
    <source>
        <dbReference type="Proteomes" id="UP000242180"/>
    </source>
</evidence>
<feature type="chain" id="PRO_5012868994" evidence="1">
    <location>
        <begin position="20"/>
        <end position="411"/>
    </location>
</feature>